<dbReference type="EMBL" id="BMAO01023358">
    <property type="protein sequence ID" value="GFQ88178.1"/>
    <property type="molecule type" value="Genomic_DNA"/>
</dbReference>
<dbReference type="AlphaFoldDB" id="A0A8X6FTD7"/>
<proteinExistence type="predicted"/>
<feature type="region of interest" description="Disordered" evidence="1">
    <location>
        <begin position="49"/>
        <end position="78"/>
    </location>
</feature>
<evidence type="ECO:0000313" key="2">
    <source>
        <dbReference type="EMBL" id="GFQ88178.1"/>
    </source>
</evidence>
<name>A0A8X6FTD7_TRICU</name>
<reference evidence="2" key="1">
    <citation type="submission" date="2020-07" db="EMBL/GenBank/DDBJ databases">
        <title>Multicomponent nature underlies the extraordinary mechanical properties of spider dragline silk.</title>
        <authorList>
            <person name="Kono N."/>
            <person name="Nakamura H."/>
            <person name="Mori M."/>
            <person name="Yoshida Y."/>
            <person name="Ohtoshi R."/>
            <person name="Malay A.D."/>
            <person name="Moran D.A.P."/>
            <person name="Tomita M."/>
            <person name="Numata K."/>
            <person name="Arakawa K."/>
        </authorList>
    </citation>
    <scope>NUCLEOTIDE SEQUENCE</scope>
</reference>
<protein>
    <submittedName>
        <fullName evidence="2">Uncharacterized protein</fullName>
    </submittedName>
</protein>
<feature type="compositionally biased region" description="Polar residues" evidence="1">
    <location>
        <begin position="49"/>
        <end position="68"/>
    </location>
</feature>
<organism evidence="2 3">
    <name type="scientific">Trichonephila clavata</name>
    <name type="common">Joro spider</name>
    <name type="synonym">Nephila clavata</name>
    <dbReference type="NCBI Taxonomy" id="2740835"/>
    <lineage>
        <taxon>Eukaryota</taxon>
        <taxon>Metazoa</taxon>
        <taxon>Ecdysozoa</taxon>
        <taxon>Arthropoda</taxon>
        <taxon>Chelicerata</taxon>
        <taxon>Arachnida</taxon>
        <taxon>Araneae</taxon>
        <taxon>Araneomorphae</taxon>
        <taxon>Entelegynae</taxon>
        <taxon>Araneoidea</taxon>
        <taxon>Nephilidae</taxon>
        <taxon>Trichonephila</taxon>
    </lineage>
</organism>
<evidence type="ECO:0000313" key="3">
    <source>
        <dbReference type="Proteomes" id="UP000887116"/>
    </source>
</evidence>
<dbReference type="Proteomes" id="UP000887116">
    <property type="component" value="Unassembled WGS sequence"/>
</dbReference>
<sequence>MFPLEESFFSLSKTYEDRLAKAARLGLVLPRSPVRSPFSPQAEMYNLGLSPQQSVPLKSTPQIRASPNLSPPVASPVI</sequence>
<feature type="compositionally biased region" description="Pro residues" evidence="1">
    <location>
        <begin position="69"/>
        <end position="78"/>
    </location>
</feature>
<evidence type="ECO:0000256" key="1">
    <source>
        <dbReference type="SAM" id="MobiDB-lite"/>
    </source>
</evidence>
<keyword evidence="3" id="KW-1185">Reference proteome</keyword>
<gene>
    <name evidence="2" type="ORF">TNCT_734301</name>
</gene>
<accession>A0A8X6FTD7</accession>
<comment type="caution">
    <text evidence="2">The sequence shown here is derived from an EMBL/GenBank/DDBJ whole genome shotgun (WGS) entry which is preliminary data.</text>
</comment>